<gene>
    <name evidence="5" type="ORF">BSOLF_1344</name>
</gene>
<dbReference type="Pfam" id="PF00005">
    <property type="entry name" value="ABC_tran"/>
    <property type="match status" value="1"/>
</dbReference>
<dbReference type="PROSITE" id="PS50893">
    <property type="entry name" value="ABC_TRANSPORTER_2"/>
    <property type="match status" value="1"/>
</dbReference>
<accession>A0A2R6Y454</accession>
<dbReference type="EMBL" id="PEBX01000006">
    <property type="protein sequence ID" value="PTQ57466.1"/>
    <property type="molecule type" value="Genomic_DNA"/>
</dbReference>
<dbReference type="GO" id="GO:0005886">
    <property type="term" value="C:plasma membrane"/>
    <property type="evidence" value="ECO:0007669"/>
    <property type="project" value="TreeGrafter"/>
</dbReference>
<evidence type="ECO:0000256" key="3">
    <source>
        <dbReference type="ARBA" id="ARBA00022840"/>
    </source>
</evidence>
<dbReference type="GO" id="GO:1903805">
    <property type="term" value="P:L-valine import across plasma membrane"/>
    <property type="evidence" value="ECO:0007669"/>
    <property type="project" value="TreeGrafter"/>
</dbReference>
<dbReference type="InterPro" id="IPR032823">
    <property type="entry name" value="BCA_ABC_TP_C"/>
</dbReference>
<dbReference type="InterPro" id="IPR003439">
    <property type="entry name" value="ABC_transporter-like_ATP-bd"/>
</dbReference>
<evidence type="ECO:0000256" key="1">
    <source>
        <dbReference type="ARBA" id="ARBA00022448"/>
    </source>
</evidence>
<dbReference type="CDD" id="cd03219">
    <property type="entry name" value="ABC_Mj1267_LivG_branched"/>
    <property type="match status" value="1"/>
</dbReference>
<dbReference type="SUPFAM" id="SSF52540">
    <property type="entry name" value="P-loop containing nucleoside triphosphate hydrolases"/>
    <property type="match status" value="1"/>
</dbReference>
<dbReference type="GO" id="GO:0005524">
    <property type="term" value="F:ATP binding"/>
    <property type="evidence" value="ECO:0007669"/>
    <property type="project" value="UniProtKB-KW"/>
</dbReference>
<reference evidence="6" key="1">
    <citation type="journal article" date="2018" name="Sci. Rep.">
        <title>Lignite coal burning seam in the remote Altai Mountains harbors a hydrogen-driven thermophilic microbial community.</title>
        <authorList>
            <person name="Kadnikov V.V."/>
            <person name="Mardanov A.V."/>
            <person name="Ivasenko D.A."/>
            <person name="Antsiferov D.V."/>
            <person name="Beletsky A.V."/>
            <person name="Karnachuk O.V."/>
            <person name="Ravin N.V."/>
        </authorList>
    </citation>
    <scope>NUCLEOTIDE SEQUENCE [LARGE SCALE GENOMIC DNA]</scope>
</reference>
<dbReference type="Gene3D" id="3.40.50.300">
    <property type="entry name" value="P-loop containing nucleotide triphosphate hydrolases"/>
    <property type="match status" value="1"/>
</dbReference>
<dbReference type="GO" id="GO:0015192">
    <property type="term" value="F:L-phenylalanine transmembrane transporter activity"/>
    <property type="evidence" value="ECO:0007669"/>
    <property type="project" value="TreeGrafter"/>
</dbReference>
<evidence type="ECO:0000313" key="5">
    <source>
        <dbReference type="EMBL" id="PTQ57466.1"/>
    </source>
</evidence>
<dbReference type="PANTHER" id="PTHR45772">
    <property type="entry name" value="CONSERVED COMPONENT OF ABC TRANSPORTER FOR NATURAL AMINO ACIDS-RELATED"/>
    <property type="match status" value="1"/>
</dbReference>
<dbReference type="Pfam" id="PF12399">
    <property type="entry name" value="BCA_ABC_TP_C"/>
    <property type="match status" value="1"/>
</dbReference>
<proteinExistence type="predicted"/>
<dbReference type="GO" id="GO:0042941">
    <property type="term" value="P:D-alanine transmembrane transport"/>
    <property type="evidence" value="ECO:0007669"/>
    <property type="project" value="TreeGrafter"/>
</dbReference>
<dbReference type="InterPro" id="IPR051120">
    <property type="entry name" value="ABC_AA/LPS_Transport"/>
</dbReference>
<evidence type="ECO:0000256" key="2">
    <source>
        <dbReference type="ARBA" id="ARBA00022741"/>
    </source>
</evidence>
<comment type="caution">
    <text evidence="5">The sequence shown here is derived from an EMBL/GenBank/DDBJ whole genome shotgun (WGS) entry which is preliminary data.</text>
</comment>
<dbReference type="SMART" id="SM00382">
    <property type="entry name" value="AAA"/>
    <property type="match status" value="1"/>
</dbReference>
<evidence type="ECO:0000313" key="6">
    <source>
        <dbReference type="Proteomes" id="UP000244338"/>
    </source>
</evidence>
<dbReference type="FunFam" id="3.40.50.300:FF:000421">
    <property type="entry name" value="Branched-chain amino acid ABC transporter ATP-binding protein"/>
    <property type="match status" value="1"/>
</dbReference>
<dbReference type="GO" id="GO:0016887">
    <property type="term" value="F:ATP hydrolysis activity"/>
    <property type="evidence" value="ECO:0007669"/>
    <property type="project" value="InterPro"/>
</dbReference>
<name>A0A2R6Y454_9BACL</name>
<dbReference type="GO" id="GO:1903806">
    <property type="term" value="P:L-isoleucine import across plasma membrane"/>
    <property type="evidence" value="ECO:0007669"/>
    <property type="project" value="TreeGrafter"/>
</dbReference>
<keyword evidence="2" id="KW-0547">Nucleotide-binding</keyword>
<evidence type="ECO:0000259" key="4">
    <source>
        <dbReference type="PROSITE" id="PS50893"/>
    </source>
</evidence>
<dbReference type="GO" id="GO:0015808">
    <property type="term" value="P:L-alanine transport"/>
    <property type="evidence" value="ECO:0007669"/>
    <property type="project" value="TreeGrafter"/>
</dbReference>
<dbReference type="InterPro" id="IPR003593">
    <property type="entry name" value="AAA+_ATPase"/>
</dbReference>
<dbReference type="GO" id="GO:0005304">
    <property type="term" value="F:L-valine transmembrane transporter activity"/>
    <property type="evidence" value="ECO:0007669"/>
    <property type="project" value="TreeGrafter"/>
</dbReference>
<dbReference type="PANTHER" id="PTHR45772:SF7">
    <property type="entry name" value="AMINO ACID ABC TRANSPORTER ATP-BINDING PROTEIN"/>
    <property type="match status" value="1"/>
</dbReference>
<protein>
    <submittedName>
        <fullName evidence="5">Branched-chain amino acid transport ATP-binding protein LivG</fullName>
    </submittedName>
</protein>
<feature type="domain" description="ABC transporter" evidence="4">
    <location>
        <begin position="5"/>
        <end position="253"/>
    </location>
</feature>
<keyword evidence="3 5" id="KW-0067">ATP-binding</keyword>
<sequence length="260" mass="29033">MSRILETKDLSIAFGGLKAVQNVNLFLDQGELVALIGPNGAGKTTVFNMLTGVYAPTSGEIIFDGKRIDGTAPHRLTRLGIARTFQNIRLFHELTVLDNVRVAYQVNTHHTFIDSIFRLPRFWQEEGRMREESLALLETMGLKQYAGEKARNLPYGAQRRLEIARALATRPKLLLLDEPAAGMNPQETRELMQTIEHVRKTFGLTVLLIEHDMSLVMGISERIYVLDHGQLIATGSPAEVRTNPRVIEAYLGEVAKDALA</sequence>
<keyword evidence="1" id="KW-0813">Transport</keyword>
<dbReference type="InterPro" id="IPR027417">
    <property type="entry name" value="P-loop_NTPase"/>
</dbReference>
<dbReference type="AlphaFoldDB" id="A0A2R6Y454"/>
<organism evidence="5 6">
    <name type="scientific">Candidatus Carbonibacillus altaicus</name>
    <dbReference type="NCBI Taxonomy" id="2163959"/>
    <lineage>
        <taxon>Bacteria</taxon>
        <taxon>Bacillati</taxon>
        <taxon>Bacillota</taxon>
        <taxon>Bacilli</taxon>
        <taxon>Bacillales</taxon>
        <taxon>Candidatus Carbonibacillus</taxon>
    </lineage>
</organism>
<dbReference type="Proteomes" id="UP000244338">
    <property type="component" value="Unassembled WGS sequence"/>
</dbReference>
<dbReference type="GO" id="GO:0015188">
    <property type="term" value="F:L-isoleucine transmembrane transporter activity"/>
    <property type="evidence" value="ECO:0007669"/>
    <property type="project" value="TreeGrafter"/>
</dbReference>